<name>A0A0A1VTS8_MICAE</name>
<comment type="caution">
    <text evidence="3">The sequence shown here is derived from an EMBL/GenBank/DDBJ whole genome shotgun (WGS) entry which is preliminary data.</text>
</comment>
<dbReference type="Pfam" id="PF11264">
    <property type="entry name" value="ThylakoidFormat"/>
    <property type="match status" value="1"/>
</dbReference>
<dbReference type="PANTHER" id="PTHR34793:SF1">
    <property type="entry name" value="PROTEIN THYLAKOID FORMATION 1, CHLOROPLASTIC"/>
    <property type="match status" value="1"/>
</dbReference>
<dbReference type="NCBIfam" id="TIGR03060">
    <property type="entry name" value="PS_II_psb29"/>
    <property type="match status" value="1"/>
</dbReference>
<organism evidence="3 4">
    <name type="scientific">Microcystis aeruginosa NIES-44</name>
    <dbReference type="NCBI Taxonomy" id="449439"/>
    <lineage>
        <taxon>Bacteria</taxon>
        <taxon>Bacillati</taxon>
        <taxon>Cyanobacteriota</taxon>
        <taxon>Cyanophyceae</taxon>
        <taxon>Oscillatoriophycideae</taxon>
        <taxon>Chroococcales</taxon>
        <taxon>Microcystaceae</taxon>
        <taxon>Microcystis</taxon>
    </lineage>
</organism>
<proteinExistence type="inferred from homology"/>
<dbReference type="EMBL" id="BBPA01000033">
    <property type="protein sequence ID" value="GAL93135.1"/>
    <property type="molecule type" value="Genomic_DNA"/>
</dbReference>
<feature type="coiled-coil region" evidence="2">
    <location>
        <begin position="200"/>
        <end position="230"/>
    </location>
</feature>
<dbReference type="AlphaFoldDB" id="A0A0A1VTS8"/>
<dbReference type="GO" id="GO:0010207">
    <property type="term" value="P:photosystem II assembly"/>
    <property type="evidence" value="ECO:0007669"/>
    <property type="project" value="InterPro"/>
</dbReference>
<dbReference type="HAMAP" id="MF_01843">
    <property type="entry name" value="Thf1"/>
    <property type="match status" value="1"/>
</dbReference>
<comment type="function">
    <text evidence="2">May be involved in photosynthetic membrane biogenesis.</text>
</comment>
<evidence type="ECO:0000256" key="1">
    <source>
        <dbReference type="ARBA" id="ARBA00023054"/>
    </source>
</evidence>
<dbReference type="PANTHER" id="PTHR34793">
    <property type="entry name" value="PROTEIN THYLAKOID FORMATION 1, CHLOROPLASTIC"/>
    <property type="match status" value="1"/>
</dbReference>
<dbReference type="Proteomes" id="UP000030321">
    <property type="component" value="Unassembled WGS sequence"/>
</dbReference>
<dbReference type="GO" id="GO:0030096">
    <property type="term" value="C:plasma membrane-derived thylakoid photosystem II"/>
    <property type="evidence" value="ECO:0007669"/>
    <property type="project" value="TreeGrafter"/>
</dbReference>
<evidence type="ECO:0000313" key="3">
    <source>
        <dbReference type="EMBL" id="GAL93135.1"/>
    </source>
</evidence>
<sequence length="233" mass="26935">MKFGSVDKIRTVSDSKRDFYTRHTRPINSVYRRVVEELLVEMHLLSVNVDFHYDPIYALGVVTSFEKFMEGYRPGEDKPNIFNALCQAVNGNPEVYRRDAENMIAIAKETNIDSLLSQLQNQALGGNNQLSDSLVSLINAPKFKYSRLFAIGLYTILAEAQPDMIKEKEKREQILQKFSEILRLSSEKLQKDLDVYRGNLDKMDQLLKVIEDALEAEKKKRQQKEQEKQTTPQ</sequence>
<keyword evidence="1 2" id="KW-0175">Coiled coil</keyword>
<dbReference type="InterPro" id="IPR017499">
    <property type="entry name" value="Thf1"/>
</dbReference>
<reference evidence="4" key="1">
    <citation type="journal article" date="2015" name="Genome">
        <title>Whole Genome Sequence of the Non-Microcystin-Producing Microcystis aeruginosa Strain NIES-44.</title>
        <authorList>
            <person name="Okano K."/>
            <person name="Miyata N."/>
            <person name="Ozaki Y."/>
        </authorList>
    </citation>
    <scope>NUCLEOTIDE SEQUENCE [LARGE SCALE GENOMIC DNA]</scope>
    <source>
        <strain evidence="4">NIES-44</strain>
    </source>
</reference>
<evidence type="ECO:0000313" key="4">
    <source>
        <dbReference type="Proteomes" id="UP000030321"/>
    </source>
</evidence>
<accession>A0A0A1VTS8</accession>
<protein>
    <recommendedName>
        <fullName evidence="2">Protein Thf1</fullName>
    </recommendedName>
</protein>
<evidence type="ECO:0000256" key="2">
    <source>
        <dbReference type="HAMAP-Rule" id="MF_01843"/>
    </source>
</evidence>
<gene>
    <name evidence="2" type="primary">thf1</name>
    <name evidence="3" type="ORF">N44_01822</name>
</gene>
<comment type="similarity">
    <text evidence="2">Belongs to the THF1 family.</text>
</comment>